<evidence type="ECO:0008006" key="6">
    <source>
        <dbReference type="Google" id="ProtNLM"/>
    </source>
</evidence>
<dbReference type="EMBL" id="SSOP01000002">
    <property type="protein sequence ID" value="KAB5596290.1"/>
    <property type="molecule type" value="Genomic_DNA"/>
</dbReference>
<gene>
    <name evidence="4" type="ORF">CTheo_275</name>
</gene>
<evidence type="ECO:0000313" key="5">
    <source>
        <dbReference type="Proteomes" id="UP000383932"/>
    </source>
</evidence>
<keyword evidence="5" id="KW-1185">Reference proteome</keyword>
<keyword evidence="3" id="KW-0732">Signal</keyword>
<keyword evidence="2" id="KW-0812">Transmembrane</keyword>
<evidence type="ECO:0000256" key="2">
    <source>
        <dbReference type="SAM" id="Phobius"/>
    </source>
</evidence>
<sequence>MASRVCLATALLACGLSEAHTSRTSHPLERIGRYSRSQSSFSAPHRRQEPIVITRPITLRTPFIPQPTTSFNYWWPYGSNGANPTSAVTPALSSASNVNKTDLSTATSMGNGSAGLPTFATSITSTATTSAPYAPSTISLSSTSYFTPAIPHETSAAPKESMPQDRVLKVDILFPVFITLGILVIVALIGWTYGRCARHQHHRELIHSGLEIGGKPYEDSAWGSHDASVYSSNEGWVDASRIYSQHNLDPNIYHVGRTGRSHPGYGTPPKGERYSQGARGWFRHTPPGRRYRANAPSREKGYYQTATPMLYDHSTNVGSTCRGTDREIIQDYSPPSKFQPPKTLQVVGVSPSAARTRIQLTRLSAQSTPYLSAFRAPVGRKVTNKVLEADGENLLVAPTPMEAFSGSGGYDEGGLGHREDQDIFMGEPSQNYPARRCAPADSKSRVWSPSPEIYRSRMHQLRTAAQYASPVSDPPCSPESSEVVSTHPLPPAPAVLLSPPLQPHLFFTTPSTQRSESGSFSEGTASSSEHGNDRRDVNRLSTKSRAGYKQSEPHVPRKPRKHDGKVNTQDAMGLTETLPLSPEVRGAAMTRLEEIMNSNWSLRNLTGVSQSPTFFGALSPYPSNYARVRGVERRSGIEEALLVNPANHM</sequence>
<organism evidence="4 5">
    <name type="scientific">Ceratobasidium theobromae</name>
    <dbReference type="NCBI Taxonomy" id="1582974"/>
    <lineage>
        <taxon>Eukaryota</taxon>
        <taxon>Fungi</taxon>
        <taxon>Dikarya</taxon>
        <taxon>Basidiomycota</taxon>
        <taxon>Agaricomycotina</taxon>
        <taxon>Agaricomycetes</taxon>
        <taxon>Cantharellales</taxon>
        <taxon>Ceratobasidiaceae</taxon>
        <taxon>Ceratobasidium</taxon>
    </lineage>
</organism>
<evidence type="ECO:0000313" key="4">
    <source>
        <dbReference type="EMBL" id="KAB5596290.1"/>
    </source>
</evidence>
<feature type="compositionally biased region" description="Low complexity" evidence="1">
    <location>
        <begin position="515"/>
        <end position="529"/>
    </location>
</feature>
<evidence type="ECO:0000256" key="1">
    <source>
        <dbReference type="SAM" id="MobiDB-lite"/>
    </source>
</evidence>
<feature type="region of interest" description="Disordered" evidence="1">
    <location>
        <begin position="464"/>
        <end position="488"/>
    </location>
</feature>
<feature type="region of interest" description="Disordered" evidence="1">
    <location>
        <begin position="259"/>
        <end position="294"/>
    </location>
</feature>
<feature type="region of interest" description="Disordered" evidence="1">
    <location>
        <begin position="503"/>
        <end position="566"/>
    </location>
</feature>
<feature type="transmembrane region" description="Helical" evidence="2">
    <location>
        <begin position="172"/>
        <end position="193"/>
    </location>
</feature>
<dbReference type="OrthoDB" id="3230450at2759"/>
<feature type="chain" id="PRO_5024316506" description="Transmembrane protein" evidence="3">
    <location>
        <begin position="22"/>
        <end position="649"/>
    </location>
</feature>
<proteinExistence type="predicted"/>
<reference evidence="4 5" key="1">
    <citation type="journal article" date="2019" name="Fungal Biol. Biotechnol.">
        <title>Draft genome sequence of fastidious pathogen Ceratobasidium theobromae, which causes vascular-streak dieback in Theobroma cacao.</title>
        <authorList>
            <person name="Ali S.S."/>
            <person name="Asman A."/>
            <person name="Shao J."/>
            <person name="Firmansyah A.P."/>
            <person name="Susilo A.W."/>
            <person name="Rosmana A."/>
            <person name="McMahon P."/>
            <person name="Junaid M."/>
            <person name="Guest D."/>
            <person name="Kheng T.Y."/>
            <person name="Meinhardt L.W."/>
            <person name="Bailey B.A."/>
        </authorList>
    </citation>
    <scope>NUCLEOTIDE SEQUENCE [LARGE SCALE GENOMIC DNA]</scope>
    <source>
        <strain evidence="4 5">CT2</strain>
    </source>
</reference>
<feature type="signal peptide" evidence="3">
    <location>
        <begin position="1"/>
        <end position="21"/>
    </location>
</feature>
<dbReference type="Proteomes" id="UP000383932">
    <property type="component" value="Unassembled WGS sequence"/>
</dbReference>
<name>A0A5N5QX20_9AGAM</name>
<protein>
    <recommendedName>
        <fullName evidence="6">Transmembrane protein</fullName>
    </recommendedName>
</protein>
<keyword evidence="2" id="KW-1133">Transmembrane helix</keyword>
<evidence type="ECO:0000256" key="3">
    <source>
        <dbReference type="SAM" id="SignalP"/>
    </source>
</evidence>
<accession>A0A5N5QX20</accession>
<comment type="caution">
    <text evidence="4">The sequence shown here is derived from an EMBL/GenBank/DDBJ whole genome shotgun (WGS) entry which is preliminary data.</text>
</comment>
<dbReference type="AlphaFoldDB" id="A0A5N5QX20"/>
<keyword evidence="2" id="KW-0472">Membrane</keyword>